<dbReference type="PRINTS" id="PR00080">
    <property type="entry name" value="SDRFAMILY"/>
</dbReference>
<dbReference type="PRINTS" id="PR00081">
    <property type="entry name" value="GDHRDH"/>
</dbReference>
<dbReference type="Gene3D" id="3.40.50.720">
    <property type="entry name" value="NAD(P)-binding Rossmann-like Domain"/>
    <property type="match status" value="1"/>
</dbReference>
<dbReference type="CDD" id="cd05339">
    <property type="entry name" value="17beta-HSDXI-like_SDR_c"/>
    <property type="match status" value="1"/>
</dbReference>
<name>A0A9I3BDM0_ANOCL</name>
<dbReference type="SUPFAM" id="SSF51735">
    <property type="entry name" value="NAD(P)-binding Rossmann-fold domains"/>
    <property type="match status" value="1"/>
</dbReference>
<comment type="similarity">
    <text evidence="1">Belongs to the short-chain dehydrogenases/reductases (SDR) family.</text>
</comment>
<dbReference type="EnsemblMetazoa" id="ACON030744-RA">
    <property type="protein sequence ID" value="ACON030744-PA"/>
    <property type="gene ID" value="ACON030744"/>
</dbReference>
<organism evidence="2 3">
    <name type="scientific">Anopheles coluzzii</name>
    <name type="common">African malaria mosquito</name>
    <dbReference type="NCBI Taxonomy" id="1518534"/>
    <lineage>
        <taxon>Eukaryota</taxon>
        <taxon>Metazoa</taxon>
        <taxon>Ecdysozoa</taxon>
        <taxon>Arthropoda</taxon>
        <taxon>Hexapoda</taxon>
        <taxon>Insecta</taxon>
        <taxon>Pterygota</taxon>
        <taxon>Neoptera</taxon>
        <taxon>Endopterygota</taxon>
        <taxon>Diptera</taxon>
        <taxon>Nematocera</taxon>
        <taxon>Culicoidea</taxon>
        <taxon>Culicidae</taxon>
        <taxon>Anophelinae</taxon>
        <taxon>Anopheles</taxon>
    </lineage>
</organism>
<evidence type="ECO:0000313" key="2">
    <source>
        <dbReference type="EnsemblMetazoa" id="ACON030744-PA"/>
    </source>
</evidence>
<dbReference type="Proteomes" id="UP001105220">
    <property type="component" value="Unplaced"/>
</dbReference>
<reference evidence="2" key="1">
    <citation type="submission" date="2023-03" db="UniProtKB">
        <authorList>
            <consortium name="EnsemblMetazoa"/>
        </authorList>
    </citation>
    <scope>IDENTIFICATION</scope>
    <source>
        <strain evidence="2">Ngousso</strain>
    </source>
</reference>
<dbReference type="GO" id="GO:0005811">
    <property type="term" value="C:lipid droplet"/>
    <property type="evidence" value="ECO:0007669"/>
    <property type="project" value="TreeGrafter"/>
</dbReference>
<accession>A0A9I3BDM0</accession>
<dbReference type="PANTHER" id="PTHR24322">
    <property type="entry name" value="PKSB"/>
    <property type="match status" value="1"/>
</dbReference>
<keyword evidence="3" id="KW-1185">Reference proteome</keyword>
<dbReference type="InterPro" id="IPR036291">
    <property type="entry name" value="NAD(P)-bd_dom_sf"/>
</dbReference>
<evidence type="ECO:0000256" key="1">
    <source>
        <dbReference type="RuleBase" id="RU000363"/>
    </source>
</evidence>
<dbReference type="GO" id="GO:0016616">
    <property type="term" value="F:oxidoreductase activity, acting on the CH-OH group of donors, NAD or NADP as acceptor"/>
    <property type="evidence" value="ECO:0007669"/>
    <property type="project" value="TreeGrafter"/>
</dbReference>
<dbReference type="Pfam" id="PF00106">
    <property type="entry name" value="adh_short"/>
    <property type="match status" value="1"/>
</dbReference>
<evidence type="ECO:0000313" key="3">
    <source>
        <dbReference type="Proteomes" id="UP001105220"/>
    </source>
</evidence>
<sequence length="324" mass="36540">MVLRMRDMLYENPLDHFLSLLIDLLIFFVKSIYYTLETIVLTLTPYQFRKLKDVSGQVVLITGGGGGVGRQLAMNFARLRARVVIWDINKDALQGTVDTLEAEGYRCRAYLVDISERERVYEAAKKVKQEVGNVQVLINNAGIVACRTLWDLSDKAIESTYAVNILSHYWTTRAFLPEMMNGNSGHIVTVSSVTGLLGTYGCTDYSATKFACVGFHESLYSELKTHGYDNIHMTLVCPYYINTGMFAGCKPRLFPMLEPKYVADSMVRSILKNEVNCTLPDHVRMFLPLKCLLPAKMCWELMYRVVKGPESMMGFRGRGKATAG</sequence>
<dbReference type="FunFam" id="3.40.50.720:FF:000498">
    <property type="entry name" value="Uncharacterized protein, isoform A"/>
    <property type="match status" value="1"/>
</dbReference>
<protein>
    <submittedName>
        <fullName evidence="2">Uncharacterized protein</fullName>
    </submittedName>
</protein>
<dbReference type="AlphaFoldDB" id="A0A9I3BDM0"/>
<proteinExistence type="inferred from homology"/>
<dbReference type="VEuPathDB" id="VectorBase:ACON2_038840"/>
<dbReference type="PANTHER" id="PTHR24322:SF729">
    <property type="entry name" value="MIP05442P"/>
    <property type="match status" value="1"/>
</dbReference>
<dbReference type="InterPro" id="IPR002347">
    <property type="entry name" value="SDR_fam"/>
</dbReference>